<evidence type="ECO:0000313" key="1">
    <source>
        <dbReference type="EMBL" id="CAF0893527.1"/>
    </source>
</evidence>
<dbReference type="OrthoDB" id="419317at2759"/>
<dbReference type="SUPFAM" id="SSF54236">
    <property type="entry name" value="Ubiquitin-like"/>
    <property type="match status" value="1"/>
</dbReference>
<evidence type="ECO:0000313" key="4">
    <source>
        <dbReference type="EMBL" id="CAF4208407.1"/>
    </source>
</evidence>
<dbReference type="EMBL" id="CAJNON010000128">
    <property type="protein sequence ID" value="CAF1006633.1"/>
    <property type="molecule type" value="Genomic_DNA"/>
</dbReference>
<dbReference type="EMBL" id="CAJOAZ010009704">
    <property type="protein sequence ID" value="CAF4208407.1"/>
    <property type="molecule type" value="Genomic_DNA"/>
</dbReference>
<comment type="caution">
    <text evidence="1">The sequence shown here is derived from an EMBL/GenBank/DDBJ whole genome shotgun (WGS) entry which is preliminary data.</text>
</comment>
<protein>
    <recommendedName>
        <fullName evidence="6">Ubiquitin-like domain-containing protein</fullName>
    </recommendedName>
</protein>
<reference evidence="1" key="1">
    <citation type="submission" date="2021-02" db="EMBL/GenBank/DDBJ databases">
        <authorList>
            <person name="Nowell W R."/>
        </authorList>
    </citation>
    <scope>NUCLEOTIDE SEQUENCE</scope>
</reference>
<dbReference type="CDD" id="cd17039">
    <property type="entry name" value="Ubl_ubiquitin_like"/>
    <property type="match status" value="1"/>
</dbReference>
<dbReference type="Proteomes" id="UP000663881">
    <property type="component" value="Unassembled WGS sequence"/>
</dbReference>
<dbReference type="EMBL" id="CAJOAY010008054">
    <property type="protein sequence ID" value="CAF4178858.1"/>
    <property type="molecule type" value="Genomic_DNA"/>
</dbReference>
<dbReference type="InterPro" id="IPR029071">
    <property type="entry name" value="Ubiquitin-like_domsf"/>
</dbReference>
<dbReference type="Proteomes" id="UP000663845">
    <property type="component" value="Unassembled WGS sequence"/>
</dbReference>
<dbReference type="Proteomes" id="UP000663891">
    <property type="component" value="Unassembled WGS sequence"/>
</dbReference>
<organism evidence="1 5">
    <name type="scientific">Adineta steineri</name>
    <dbReference type="NCBI Taxonomy" id="433720"/>
    <lineage>
        <taxon>Eukaryota</taxon>
        <taxon>Metazoa</taxon>
        <taxon>Spiralia</taxon>
        <taxon>Gnathifera</taxon>
        <taxon>Rotifera</taxon>
        <taxon>Eurotatoria</taxon>
        <taxon>Bdelloidea</taxon>
        <taxon>Adinetida</taxon>
        <taxon>Adinetidae</taxon>
        <taxon>Adineta</taxon>
    </lineage>
</organism>
<dbReference type="EMBL" id="CAJNOG010000073">
    <property type="protein sequence ID" value="CAF0893527.1"/>
    <property type="molecule type" value="Genomic_DNA"/>
</dbReference>
<dbReference type="AlphaFoldDB" id="A0A813Z526"/>
<dbReference type="Proteomes" id="UP000663844">
    <property type="component" value="Unassembled WGS sequence"/>
</dbReference>
<name>A0A813Z526_9BILA</name>
<sequence length="184" mass="20911">MSNIINIVFATANGRKCSGQLSDGYTVNDIKQLVKDKFGSDNFRLVVYGKEIQDNDPVKFAELKRSIKNNTLIYVCQRMNVGLGMVDIQSHKATILADLEDELRKMSTQSINSECMICAEEKKCLKFCCGSVICKECCPNYFVHCDYKPRCLTCDQILAPETCFKTPQFIRSLVQLNERLSHDE</sequence>
<evidence type="ECO:0000313" key="2">
    <source>
        <dbReference type="EMBL" id="CAF1006633.1"/>
    </source>
</evidence>
<proteinExistence type="predicted"/>
<evidence type="ECO:0000313" key="3">
    <source>
        <dbReference type="EMBL" id="CAF4178858.1"/>
    </source>
</evidence>
<gene>
    <name evidence="1" type="ORF">JYZ213_LOCUS10155</name>
    <name evidence="3" type="ORF">OKA104_LOCUS39779</name>
    <name evidence="4" type="ORF">OXD698_LOCUS41230</name>
    <name evidence="2" type="ORF">VCS650_LOCUS15030</name>
</gene>
<evidence type="ECO:0000313" key="5">
    <source>
        <dbReference type="Proteomes" id="UP000663845"/>
    </source>
</evidence>
<accession>A0A813Z526</accession>
<dbReference type="Gene3D" id="3.10.20.90">
    <property type="entry name" value="Phosphatidylinositol 3-kinase Catalytic Subunit, Chain A, domain 1"/>
    <property type="match status" value="1"/>
</dbReference>
<evidence type="ECO:0008006" key="6">
    <source>
        <dbReference type="Google" id="ProtNLM"/>
    </source>
</evidence>